<evidence type="ECO:0000313" key="2">
    <source>
        <dbReference type="Proteomes" id="UP000036367"/>
    </source>
</evidence>
<comment type="caution">
    <text evidence="1">The sequence shown here is derived from an EMBL/GenBank/DDBJ whole genome shotgun (WGS) entry which is preliminary data.</text>
</comment>
<proteinExistence type="predicted"/>
<keyword evidence="2" id="KW-1185">Reference proteome</keyword>
<reference evidence="1" key="1">
    <citation type="submission" date="2015-05" db="EMBL/GenBank/DDBJ databases">
        <title>Permanent draft genome of Rhodopirellula islandicus K833.</title>
        <authorList>
            <person name="Kizina J."/>
            <person name="Richter M."/>
            <person name="Glockner F.O."/>
            <person name="Harder J."/>
        </authorList>
    </citation>
    <scope>NUCLEOTIDE SEQUENCE [LARGE SCALE GENOMIC DNA]</scope>
    <source>
        <strain evidence="1">K833</strain>
    </source>
</reference>
<name>A0A0J1B6C6_RHOIS</name>
<dbReference type="STRING" id="595434.RISK_005436"/>
<dbReference type="EMBL" id="LECT01000044">
    <property type="protein sequence ID" value="KLU02370.1"/>
    <property type="molecule type" value="Genomic_DNA"/>
</dbReference>
<protein>
    <submittedName>
        <fullName evidence="1">Uncharacterized protein</fullName>
    </submittedName>
</protein>
<organism evidence="1 2">
    <name type="scientific">Rhodopirellula islandica</name>
    <dbReference type="NCBI Taxonomy" id="595434"/>
    <lineage>
        <taxon>Bacteria</taxon>
        <taxon>Pseudomonadati</taxon>
        <taxon>Planctomycetota</taxon>
        <taxon>Planctomycetia</taxon>
        <taxon>Pirellulales</taxon>
        <taxon>Pirellulaceae</taxon>
        <taxon>Rhodopirellula</taxon>
    </lineage>
</organism>
<gene>
    <name evidence="1" type="ORF">RISK_005436</name>
</gene>
<accession>A0A0J1B6C6</accession>
<dbReference type="AlphaFoldDB" id="A0A0J1B6C6"/>
<dbReference type="PATRIC" id="fig|595434.4.peg.5165"/>
<evidence type="ECO:0000313" key="1">
    <source>
        <dbReference type="EMBL" id="KLU02370.1"/>
    </source>
</evidence>
<sequence length="73" mass="8195">MDSRDSATKVELSVTRCESPWREKQATWYKRFLVAMCSSLLMLFIGSADGRQCPPLPCGLGSHVHSRTHFPLA</sequence>
<dbReference type="Proteomes" id="UP000036367">
    <property type="component" value="Unassembled WGS sequence"/>
</dbReference>